<keyword evidence="3 6" id="KW-0820">tRNA-binding</keyword>
<evidence type="ECO:0000256" key="6">
    <source>
        <dbReference type="PROSITE-ProRule" id="PRU00209"/>
    </source>
</evidence>
<keyword evidence="4 6" id="KW-0694">RNA-binding</keyword>
<evidence type="ECO:0000313" key="10">
    <source>
        <dbReference type="EMBL" id="EFJ21710.1"/>
    </source>
</evidence>
<evidence type="ECO:0000259" key="8">
    <source>
        <dbReference type="PROSITE" id="PS50405"/>
    </source>
</evidence>
<dbReference type="Gene3D" id="2.40.50.140">
    <property type="entry name" value="Nucleic acid-binding proteins"/>
    <property type="match status" value="1"/>
</dbReference>
<dbReference type="Gramene" id="EFJ21710">
    <property type="protein sequence ID" value="EFJ21710"/>
    <property type="gene ID" value="SELMODRAFT_106573"/>
</dbReference>
<evidence type="ECO:0000313" key="11">
    <source>
        <dbReference type="Proteomes" id="UP000001514"/>
    </source>
</evidence>
<dbReference type="SUPFAM" id="SSF47616">
    <property type="entry name" value="GST C-terminal domain-like"/>
    <property type="match status" value="1"/>
</dbReference>
<evidence type="ECO:0000256" key="4">
    <source>
        <dbReference type="ARBA" id="ARBA00022884"/>
    </source>
</evidence>
<dbReference type="InterPro" id="IPR010987">
    <property type="entry name" value="Glutathione-S-Trfase_C-like"/>
</dbReference>
<organism evidence="11">
    <name type="scientific">Selaginella moellendorffii</name>
    <name type="common">Spikemoss</name>
    <dbReference type="NCBI Taxonomy" id="88036"/>
    <lineage>
        <taxon>Eukaryota</taxon>
        <taxon>Viridiplantae</taxon>
        <taxon>Streptophyta</taxon>
        <taxon>Embryophyta</taxon>
        <taxon>Tracheophyta</taxon>
        <taxon>Lycopodiopsida</taxon>
        <taxon>Selaginellales</taxon>
        <taxon>Selaginellaceae</taxon>
        <taxon>Selaginella</taxon>
    </lineage>
</organism>
<sequence>LEWLAFAEKFVLENASADTNLKLLNTFLQSKSVFVGNGTRITLADLGMFVAIREKVVSSSTLDQENLPNLFRWFDYVQNKEDVRQVYAQIYIKKPYFSPPVFCALCICGSLIYCISCRTLVIRILVSHPNQMSTERAWRKRSVSKSKPAKETKEKPPAQKKEVDCDVSVLDICVGQIKKVWKHPSADTLYVEEIDVGEAQPRQIVSGLVKYVPESEMLNRRVLVLLNVKAGKVRDVLSSGLVLCASNGDHSQCEPVSPPDGVPVGERVKFAGHDGKAEEVLNPKKKQWDKIAPELRTDEQGIANYQGVPFQTSKGPCKSAIVNGSIK</sequence>
<dbReference type="GO" id="GO:0000049">
    <property type="term" value="F:tRNA binding"/>
    <property type="evidence" value="ECO:0007669"/>
    <property type="project" value="UniProtKB-UniRule"/>
</dbReference>
<dbReference type="AlphaFoldDB" id="D8S1I8"/>
<proteinExistence type="predicted"/>
<accession>D8S1I8</accession>
<dbReference type="InterPro" id="IPR012340">
    <property type="entry name" value="NA-bd_OB-fold"/>
</dbReference>
<dbReference type="Gene3D" id="1.20.1050.130">
    <property type="match status" value="1"/>
</dbReference>
<dbReference type="FunFam" id="2.40.50.140:FF:000047">
    <property type="entry name" value="tyrosine--tRNA ligase, cytoplasmic isoform X2"/>
    <property type="match status" value="1"/>
</dbReference>
<feature type="domain" description="GST C-terminal" evidence="8">
    <location>
        <begin position="1"/>
        <end position="96"/>
    </location>
</feature>
<dbReference type="OMA" id="VQAFMSH"/>
<evidence type="ECO:0000256" key="2">
    <source>
        <dbReference type="ARBA" id="ARBA00022490"/>
    </source>
</evidence>
<dbReference type="PROSITE" id="PS50405">
    <property type="entry name" value="GST_CTER"/>
    <property type="match status" value="1"/>
</dbReference>
<evidence type="ECO:0000256" key="1">
    <source>
        <dbReference type="ARBA" id="ARBA00004496"/>
    </source>
</evidence>
<dbReference type="FunCoup" id="D8S1I8">
    <property type="interactions" value="2264"/>
</dbReference>
<dbReference type="GO" id="GO:0006412">
    <property type="term" value="P:translation"/>
    <property type="evidence" value="ECO:0007669"/>
    <property type="project" value="UniProtKB-KW"/>
</dbReference>
<dbReference type="SUPFAM" id="SSF50249">
    <property type="entry name" value="Nucleic acid-binding proteins"/>
    <property type="match status" value="1"/>
</dbReference>
<dbReference type="Proteomes" id="UP000001514">
    <property type="component" value="Unassembled WGS sequence"/>
</dbReference>
<dbReference type="EMBL" id="GL377598">
    <property type="protein sequence ID" value="EFJ21710.1"/>
    <property type="molecule type" value="Genomic_DNA"/>
</dbReference>
<dbReference type="Pfam" id="PF21972">
    <property type="entry name" value="Arc1p_N_like"/>
    <property type="match status" value="1"/>
</dbReference>
<comment type="subcellular location">
    <subcellularLocation>
        <location evidence="1">Cytoplasm</location>
    </subcellularLocation>
</comment>
<feature type="compositionally biased region" description="Basic and acidic residues" evidence="7">
    <location>
        <begin position="148"/>
        <end position="159"/>
    </location>
</feature>
<dbReference type="STRING" id="88036.D8S1I8"/>
<dbReference type="InterPro" id="IPR036282">
    <property type="entry name" value="Glutathione-S-Trfase_C_sf"/>
</dbReference>
<name>D8S1I8_SELML</name>
<dbReference type="Pfam" id="PF01588">
    <property type="entry name" value="tRNA_bind"/>
    <property type="match status" value="1"/>
</dbReference>
<keyword evidence="5" id="KW-0648">Protein biosynthesis</keyword>
<keyword evidence="11" id="KW-1185">Reference proteome</keyword>
<dbReference type="GO" id="GO:0032991">
    <property type="term" value="C:protein-containing complex"/>
    <property type="evidence" value="ECO:0007669"/>
    <property type="project" value="UniProtKB-ARBA"/>
</dbReference>
<evidence type="ECO:0000256" key="5">
    <source>
        <dbReference type="ARBA" id="ARBA00022917"/>
    </source>
</evidence>
<gene>
    <name evidence="10" type="ORF">SELMODRAFT_106573</name>
</gene>
<reference evidence="10 11" key="1">
    <citation type="journal article" date="2011" name="Science">
        <title>The Selaginella genome identifies genetic changes associated with the evolution of vascular plants.</title>
        <authorList>
            <person name="Banks J.A."/>
            <person name="Nishiyama T."/>
            <person name="Hasebe M."/>
            <person name="Bowman J.L."/>
            <person name="Gribskov M."/>
            <person name="dePamphilis C."/>
            <person name="Albert V.A."/>
            <person name="Aono N."/>
            <person name="Aoyama T."/>
            <person name="Ambrose B.A."/>
            <person name="Ashton N.W."/>
            <person name="Axtell M.J."/>
            <person name="Barker E."/>
            <person name="Barker M.S."/>
            <person name="Bennetzen J.L."/>
            <person name="Bonawitz N.D."/>
            <person name="Chapple C."/>
            <person name="Cheng C."/>
            <person name="Correa L.G."/>
            <person name="Dacre M."/>
            <person name="DeBarry J."/>
            <person name="Dreyer I."/>
            <person name="Elias M."/>
            <person name="Engstrom E.M."/>
            <person name="Estelle M."/>
            <person name="Feng L."/>
            <person name="Finet C."/>
            <person name="Floyd S.K."/>
            <person name="Frommer W.B."/>
            <person name="Fujita T."/>
            <person name="Gramzow L."/>
            <person name="Gutensohn M."/>
            <person name="Harholt J."/>
            <person name="Hattori M."/>
            <person name="Heyl A."/>
            <person name="Hirai T."/>
            <person name="Hiwatashi Y."/>
            <person name="Ishikawa M."/>
            <person name="Iwata M."/>
            <person name="Karol K.G."/>
            <person name="Koehler B."/>
            <person name="Kolukisaoglu U."/>
            <person name="Kubo M."/>
            <person name="Kurata T."/>
            <person name="Lalonde S."/>
            <person name="Li K."/>
            <person name="Li Y."/>
            <person name="Litt A."/>
            <person name="Lyons E."/>
            <person name="Manning G."/>
            <person name="Maruyama T."/>
            <person name="Michael T.P."/>
            <person name="Mikami K."/>
            <person name="Miyazaki S."/>
            <person name="Morinaga S."/>
            <person name="Murata T."/>
            <person name="Mueller-Roeber B."/>
            <person name="Nelson D.R."/>
            <person name="Obara M."/>
            <person name="Oguri Y."/>
            <person name="Olmstead R.G."/>
            <person name="Onodera N."/>
            <person name="Petersen B.L."/>
            <person name="Pils B."/>
            <person name="Prigge M."/>
            <person name="Rensing S.A."/>
            <person name="Riano-Pachon D.M."/>
            <person name="Roberts A.W."/>
            <person name="Sato Y."/>
            <person name="Scheller H.V."/>
            <person name="Schulz B."/>
            <person name="Schulz C."/>
            <person name="Shakirov E.V."/>
            <person name="Shibagaki N."/>
            <person name="Shinohara N."/>
            <person name="Shippen D.E."/>
            <person name="Soerensen I."/>
            <person name="Sotooka R."/>
            <person name="Sugimoto N."/>
            <person name="Sugita M."/>
            <person name="Sumikawa N."/>
            <person name="Tanurdzic M."/>
            <person name="Theissen G."/>
            <person name="Ulvskov P."/>
            <person name="Wakazuki S."/>
            <person name="Weng J.K."/>
            <person name="Willats W.W."/>
            <person name="Wipf D."/>
            <person name="Wolf P.G."/>
            <person name="Yang L."/>
            <person name="Zimmer A.D."/>
            <person name="Zhu Q."/>
            <person name="Mitros T."/>
            <person name="Hellsten U."/>
            <person name="Loque D."/>
            <person name="Otillar R."/>
            <person name="Salamov A."/>
            <person name="Schmutz J."/>
            <person name="Shapiro H."/>
            <person name="Lindquist E."/>
            <person name="Lucas S."/>
            <person name="Rokhsar D."/>
            <person name="Grigoriev I.V."/>
        </authorList>
    </citation>
    <scope>NUCLEOTIDE SEQUENCE [LARGE SCALE GENOMIC DNA]</scope>
</reference>
<feature type="non-terminal residue" evidence="10">
    <location>
        <position position="1"/>
    </location>
</feature>
<feature type="domain" description="TRNA-binding" evidence="9">
    <location>
        <begin position="166"/>
        <end position="269"/>
    </location>
</feature>
<keyword evidence="2" id="KW-0963">Cytoplasm</keyword>
<dbReference type="CDD" id="cd02799">
    <property type="entry name" value="tRNA_bind_EMAP-II_like"/>
    <property type="match status" value="1"/>
</dbReference>
<evidence type="ECO:0000256" key="3">
    <source>
        <dbReference type="ARBA" id="ARBA00022555"/>
    </source>
</evidence>
<feature type="region of interest" description="Disordered" evidence="7">
    <location>
        <begin position="136"/>
        <end position="159"/>
    </location>
</feature>
<evidence type="ECO:0000259" key="9">
    <source>
        <dbReference type="PROSITE" id="PS50886"/>
    </source>
</evidence>
<dbReference type="InterPro" id="IPR002547">
    <property type="entry name" value="tRNA-bd_dom"/>
</dbReference>
<dbReference type="KEGG" id="smo:SELMODRAFT_106573"/>
<dbReference type="eggNOG" id="KOG2241">
    <property type="taxonomic scope" value="Eukaryota"/>
</dbReference>
<protein>
    <recommendedName>
        <fullName evidence="12">tRNA-binding domain-containing protein</fullName>
    </recommendedName>
</protein>
<dbReference type="InterPro" id="IPR053836">
    <property type="entry name" value="Arc1-like_N"/>
</dbReference>
<dbReference type="InParanoid" id="D8S1I8"/>
<dbReference type="GO" id="GO:0005737">
    <property type="term" value="C:cytoplasm"/>
    <property type="evidence" value="ECO:0007669"/>
    <property type="project" value="UniProtKB-SubCell"/>
</dbReference>
<evidence type="ECO:0000256" key="7">
    <source>
        <dbReference type="SAM" id="MobiDB-lite"/>
    </source>
</evidence>
<dbReference type="PANTHER" id="PTHR11586:SF33">
    <property type="entry name" value="AMINOACYL TRNA SYNTHASE COMPLEX-INTERACTING MULTIFUNCTIONAL PROTEIN 1"/>
    <property type="match status" value="1"/>
</dbReference>
<dbReference type="PANTHER" id="PTHR11586">
    <property type="entry name" value="TRNA-AMINOACYLATION COFACTOR ARC1 FAMILY MEMBER"/>
    <property type="match status" value="1"/>
</dbReference>
<dbReference type="HOGENOM" id="CLU_061291_0_0_1"/>
<evidence type="ECO:0008006" key="12">
    <source>
        <dbReference type="Google" id="ProtNLM"/>
    </source>
</evidence>
<dbReference type="PROSITE" id="PS50886">
    <property type="entry name" value="TRBD"/>
    <property type="match status" value="1"/>
</dbReference>
<dbReference type="InterPro" id="IPR051270">
    <property type="entry name" value="Tyrosine-tRNA_ligase_regulator"/>
</dbReference>